<dbReference type="AlphaFoldDB" id="A0A1R2BZQ9"/>
<gene>
    <name evidence="1" type="ORF">SteCoe_17052</name>
</gene>
<protein>
    <submittedName>
        <fullName evidence="1">Uncharacterized protein</fullName>
    </submittedName>
</protein>
<keyword evidence="2" id="KW-1185">Reference proteome</keyword>
<reference evidence="1 2" key="1">
    <citation type="submission" date="2016-11" db="EMBL/GenBank/DDBJ databases">
        <title>The macronuclear genome of Stentor coeruleus: a giant cell with tiny introns.</title>
        <authorList>
            <person name="Slabodnick M."/>
            <person name="Ruby J.G."/>
            <person name="Reiff S.B."/>
            <person name="Swart E.C."/>
            <person name="Gosai S."/>
            <person name="Prabakaran S."/>
            <person name="Witkowska E."/>
            <person name="Larue G.E."/>
            <person name="Fisher S."/>
            <person name="Freeman R.M."/>
            <person name="Gunawardena J."/>
            <person name="Chu W."/>
            <person name="Stover N.A."/>
            <person name="Gregory B.D."/>
            <person name="Nowacki M."/>
            <person name="Derisi J."/>
            <person name="Roy S.W."/>
            <person name="Marshall W.F."/>
            <person name="Sood P."/>
        </authorList>
    </citation>
    <scope>NUCLEOTIDE SEQUENCE [LARGE SCALE GENOMIC DNA]</scope>
    <source>
        <strain evidence="1">WM001</strain>
    </source>
</reference>
<proteinExistence type="predicted"/>
<dbReference type="Proteomes" id="UP000187209">
    <property type="component" value="Unassembled WGS sequence"/>
</dbReference>
<evidence type="ECO:0000313" key="1">
    <source>
        <dbReference type="EMBL" id="OMJ82272.1"/>
    </source>
</evidence>
<evidence type="ECO:0000313" key="2">
    <source>
        <dbReference type="Proteomes" id="UP000187209"/>
    </source>
</evidence>
<comment type="caution">
    <text evidence="1">The sequence shown here is derived from an EMBL/GenBank/DDBJ whole genome shotgun (WGS) entry which is preliminary data.</text>
</comment>
<accession>A0A1R2BZQ9</accession>
<sequence>MLFEMTEKNYIARTQLFFLNPHLNFKVVMMPFQEFSLSYYCSINICHPNLQSNIKIPALRSYNPTGMLEYVSHSQFVFLLKITSAAVKAAISGAGEAELGYLKNCIAALPSYGMNNLMVDYMFIQVKTACFRKIIPPTFPEYIFAQIMKCSYMPREDAKEYLEIYLMFIKGEATETKLPIEYYSSILKTDKRISWDMKVKFTEMESKGNKSGRLLKFIPLLLEDLDYSEVGIRYQELHEEINKLGMEFEESVEKFNECILM</sequence>
<name>A0A1R2BZQ9_9CILI</name>
<organism evidence="1 2">
    <name type="scientific">Stentor coeruleus</name>
    <dbReference type="NCBI Taxonomy" id="5963"/>
    <lineage>
        <taxon>Eukaryota</taxon>
        <taxon>Sar</taxon>
        <taxon>Alveolata</taxon>
        <taxon>Ciliophora</taxon>
        <taxon>Postciliodesmatophora</taxon>
        <taxon>Heterotrichea</taxon>
        <taxon>Heterotrichida</taxon>
        <taxon>Stentoridae</taxon>
        <taxon>Stentor</taxon>
    </lineage>
</organism>
<dbReference type="EMBL" id="MPUH01000346">
    <property type="protein sequence ID" value="OMJ82272.1"/>
    <property type="molecule type" value="Genomic_DNA"/>
</dbReference>